<keyword evidence="1" id="KW-0732">Signal</keyword>
<dbReference type="AlphaFoldDB" id="A0A1I7X9M4"/>
<accession>A0A1I7X9M4</accession>
<dbReference type="Proteomes" id="UP000095283">
    <property type="component" value="Unplaced"/>
</dbReference>
<evidence type="ECO:0000256" key="1">
    <source>
        <dbReference type="SAM" id="SignalP"/>
    </source>
</evidence>
<feature type="signal peptide" evidence="1">
    <location>
        <begin position="1"/>
        <end position="15"/>
    </location>
</feature>
<evidence type="ECO:0000313" key="3">
    <source>
        <dbReference type="WBParaSite" id="Hba_14286"/>
    </source>
</evidence>
<keyword evidence="2" id="KW-1185">Reference proteome</keyword>
<feature type="chain" id="PRO_5012723714" evidence="1">
    <location>
        <begin position="16"/>
        <end position="106"/>
    </location>
</feature>
<proteinExistence type="predicted"/>
<protein>
    <submittedName>
        <fullName evidence="3">CX9C domain-containing protein</fullName>
    </submittedName>
</protein>
<evidence type="ECO:0000313" key="2">
    <source>
        <dbReference type="Proteomes" id="UP000095283"/>
    </source>
</evidence>
<name>A0A1I7X9M4_HETBA</name>
<reference evidence="3" key="1">
    <citation type="submission" date="2016-11" db="UniProtKB">
        <authorList>
            <consortium name="WormBaseParasite"/>
        </authorList>
    </citation>
    <scope>IDENTIFICATION</scope>
</reference>
<dbReference type="WBParaSite" id="Hba_14286">
    <property type="protein sequence ID" value="Hba_14286"/>
    <property type="gene ID" value="Hba_14286"/>
</dbReference>
<organism evidence="2 3">
    <name type="scientific">Heterorhabditis bacteriophora</name>
    <name type="common">Entomopathogenic nematode worm</name>
    <dbReference type="NCBI Taxonomy" id="37862"/>
    <lineage>
        <taxon>Eukaryota</taxon>
        <taxon>Metazoa</taxon>
        <taxon>Ecdysozoa</taxon>
        <taxon>Nematoda</taxon>
        <taxon>Chromadorea</taxon>
        <taxon>Rhabditida</taxon>
        <taxon>Rhabditina</taxon>
        <taxon>Rhabditomorpha</taxon>
        <taxon>Strongyloidea</taxon>
        <taxon>Heterorhabditidae</taxon>
        <taxon>Heterorhabditis</taxon>
    </lineage>
</organism>
<sequence length="106" mass="12149">MRLVILLSLARMSMTSDLVAMGCDRDPSLSFCKTRVFAAKTHKEKQDTVITEKDKQACAELRMEYVKVCAMSAQHKAEEKETEFCQAFENICFRIPKEEPDQQTIP</sequence>